<dbReference type="Proteomes" id="UP000609064">
    <property type="component" value="Unassembled WGS sequence"/>
</dbReference>
<keyword evidence="2" id="KW-1185">Reference proteome</keyword>
<name>A0A916Z8B2_9BACT</name>
<organism evidence="1 2">
    <name type="scientific">Emticicia aquatilis</name>
    <dbReference type="NCBI Taxonomy" id="1537369"/>
    <lineage>
        <taxon>Bacteria</taxon>
        <taxon>Pseudomonadati</taxon>
        <taxon>Bacteroidota</taxon>
        <taxon>Cytophagia</taxon>
        <taxon>Cytophagales</taxon>
        <taxon>Leadbetterellaceae</taxon>
        <taxon>Emticicia</taxon>
    </lineage>
</organism>
<protein>
    <recommendedName>
        <fullName evidence="3">AlgX/AlgJ SGNH hydrolase-like domain-containing protein</fullName>
    </recommendedName>
</protein>
<comment type="caution">
    <text evidence="1">The sequence shown here is derived from an EMBL/GenBank/DDBJ whole genome shotgun (WGS) entry which is preliminary data.</text>
</comment>
<accession>A0A916Z8B2</accession>
<proteinExistence type="predicted"/>
<dbReference type="AlphaFoldDB" id="A0A916Z8B2"/>
<sequence length="307" mass="36395">MAKWLHEKGITQDDYRYGDLYRMSNLAKFKAPLEQCPVPQNPPSGNTSLIIMGDSFTEKERLEKNHFKGLNSYNRFFITDTIQVKLDTSKRNVLIIETVERHFRERFTVPYMNLEVAENETIKQLEKEKSLAEQILNYEVPYNTERHESILFSSDFFLTLKEWKAWLNWKLFDRLDEKVMLSKDEEYLLYQVDAQPSGINSCFDKISEKEIQLMVDNLNKTYQFYKNAGFDEVYLSIIPNKTSILGRDLGEYNHLIERIQKNSALKMPFFDIYTPYHNSKKVLYEKGDSHWNCEGKQMWLDLVNAKL</sequence>
<reference evidence="1" key="2">
    <citation type="submission" date="2020-09" db="EMBL/GenBank/DDBJ databases">
        <authorList>
            <person name="Sun Q."/>
            <person name="Zhou Y."/>
        </authorList>
    </citation>
    <scope>NUCLEOTIDE SEQUENCE</scope>
    <source>
        <strain evidence="1">CGMCC 1.15958</strain>
    </source>
</reference>
<evidence type="ECO:0000313" key="2">
    <source>
        <dbReference type="Proteomes" id="UP000609064"/>
    </source>
</evidence>
<gene>
    <name evidence="1" type="ORF">GCM10011514_50030</name>
</gene>
<reference evidence="1" key="1">
    <citation type="journal article" date="2014" name="Int. J. Syst. Evol. Microbiol.">
        <title>Complete genome sequence of Corynebacterium casei LMG S-19264T (=DSM 44701T), isolated from a smear-ripened cheese.</title>
        <authorList>
            <consortium name="US DOE Joint Genome Institute (JGI-PGF)"/>
            <person name="Walter F."/>
            <person name="Albersmeier A."/>
            <person name="Kalinowski J."/>
            <person name="Ruckert C."/>
        </authorList>
    </citation>
    <scope>NUCLEOTIDE SEQUENCE</scope>
    <source>
        <strain evidence="1">CGMCC 1.15958</strain>
    </source>
</reference>
<dbReference type="EMBL" id="BMKK01000016">
    <property type="protein sequence ID" value="GGD80055.1"/>
    <property type="molecule type" value="Genomic_DNA"/>
</dbReference>
<evidence type="ECO:0000313" key="1">
    <source>
        <dbReference type="EMBL" id="GGD80055.1"/>
    </source>
</evidence>
<evidence type="ECO:0008006" key="3">
    <source>
        <dbReference type="Google" id="ProtNLM"/>
    </source>
</evidence>